<evidence type="ECO:0000313" key="8">
    <source>
        <dbReference type="Proteomes" id="UP000276029"/>
    </source>
</evidence>
<evidence type="ECO:0000256" key="1">
    <source>
        <dbReference type="ARBA" id="ARBA00022491"/>
    </source>
</evidence>
<dbReference type="InterPro" id="IPR001647">
    <property type="entry name" value="HTH_TetR"/>
</dbReference>
<dbReference type="InterPro" id="IPR041490">
    <property type="entry name" value="KstR2_TetR_C"/>
</dbReference>
<dbReference type="SUPFAM" id="SSF46689">
    <property type="entry name" value="Homeodomain-like"/>
    <property type="match status" value="1"/>
</dbReference>
<dbReference type="Pfam" id="PF17932">
    <property type="entry name" value="TetR_C_24"/>
    <property type="match status" value="1"/>
</dbReference>
<evidence type="ECO:0000256" key="4">
    <source>
        <dbReference type="ARBA" id="ARBA00023163"/>
    </source>
</evidence>
<dbReference type="Proteomes" id="UP000276029">
    <property type="component" value="Unassembled WGS sequence"/>
</dbReference>
<feature type="domain" description="HTH tetR-type" evidence="6">
    <location>
        <begin position="60"/>
        <end position="120"/>
    </location>
</feature>
<evidence type="ECO:0000313" key="7">
    <source>
        <dbReference type="EMBL" id="RKS88721.1"/>
    </source>
</evidence>
<reference evidence="7 8" key="1">
    <citation type="submission" date="2018-10" db="EMBL/GenBank/DDBJ databases">
        <title>Genomic Encyclopedia of Type Strains, Phase IV (KMG-IV): sequencing the most valuable type-strain genomes for metagenomic binning, comparative biology and taxonomic classification.</title>
        <authorList>
            <person name="Goeker M."/>
        </authorList>
    </citation>
    <scope>NUCLEOTIDE SEQUENCE [LARGE SCALE GENOMIC DNA]</scope>
    <source>
        <strain evidence="7 8">DSM 19791</strain>
    </source>
</reference>
<evidence type="ECO:0000256" key="2">
    <source>
        <dbReference type="ARBA" id="ARBA00023015"/>
    </source>
</evidence>
<gene>
    <name evidence="7" type="ORF">DFR51_1928</name>
</gene>
<dbReference type="SUPFAM" id="SSF48498">
    <property type="entry name" value="Tetracyclin repressor-like, C-terminal domain"/>
    <property type="match status" value="1"/>
</dbReference>
<dbReference type="PANTHER" id="PTHR30055:SF175">
    <property type="entry name" value="HTH-TYPE TRANSCRIPTIONAL REPRESSOR KSTR2"/>
    <property type="match status" value="1"/>
</dbReference>
<evidence type="ECO:0000256" key="3">
    <source>
        <dbReference type="ARBA" id="ARBA00023125"/>
    </source>
</evidence>
<keyword evidence="4" id="KW-0804">Transcription</keyword>
<sequence>MPCVRDLPQIRSDTARVTSPLYEAHVSILSGDRYSQRMRAICKPLRKGEIMVGVRSKDHGDKRQLILDNAAGLFALQGFNKTSVAEISRSCNASKAWVYHYFSTKEDILFTLLRDFLVEVSDRIAAVSRGKKTQSEQPADRLRAFIRECLQIYDDYRINYPFLFNEMRYLPQKQQAELRSIERRPVSELEAILLALRPELAKARSRRRPLTLLVYGTINWTYTWFEPEGKLDADELTDMAIRLILRGLCDKHLLDPGPIEGIIGAT</sequence>
<feature type="DNA-binding region" description="H-T-H motif" evidence="5">
    <location>
        <begin position="83"/>
        <end position="102"/>
    </location>
</feature>
<keyword evidence="1" id="KW-0678">Repressor</keyword>
<evidence type="ECO:0000256" key="5">
    <source>
        <dbReference type="PROSITE-ProRule" id="PRU00335"/>
    </source>
</evidence>
<proteinExistence type="predicted"/>
<name>A0ABX9SY12_SPHMI</name>
<dbReference type="PANTHER" id="PTHR30055">
    <property type="entry name" value="HTH-TYPE TRANSCRIPTIONAL REGULATOR RUTR"/>
    <property type="match status" value="1"/>
</dbReference>
<keyword evidence="8" id="KW-1185">Reference proteome</keyword>
<comment type="caution">
    <text evidence="7">The sequence shown here is derived from an EMBL/GenBank/DDBJ whole genome shotgun (WGS) entry which is preliminary data.</text>
</comment>
<accession>A0ABX9SY12</accession>
<dbReference type="PROSITE" id="PS01081">
    <property type="entry name" value="HTH_TETR_1"/>
    <property type="match status" value="1"/>
</dbReference>
<keyword evidence="3 5" id="KW-0238">DNA-binding</keyword>
<dbReference type="InterPro" id="IPR036271">
    <property type="entry name" value="Tet_transcr_reg_TetR-rel_C_sf"/>
</dbReference>
<dbReference type="Gene3D" id="1.10.357.10">
    <property type="entry name" value="Tetracycline Repressor, domain 2"/>
    <property type="match status" value="1"/>
</dbReference>
<dbReference type="PRINTS" id="PR00455">
    <property type="entry name" value="HTHTETR"/>
</dbReference>
<dbReference type="Gene3D" id="1.10.10.60">
    <property type="entry name" value="Homeodomain-like"/>
    <property type="match status" value="1"/>
</dbReference>
<dbReference type="Pfam" id="PF00440">
    <property type="entry name" value="TetR_N"/>
    <property type="match status" value="1"/>
</dbReference>
<evidence type="ECO:0000259" key="6">
    <source>
        <dbReference type="PROSITE" id="PS50977"/>
    </source>
</evidence>
<protein>
    <submittedName>
        <fullName evidence="7">TetR family transcriptional regulator</fullName>
    </submittedName>
</protein>
<organism evidence="7 8">
    <name type="scientific">Sphingosinicella microcystinivorans</name>
    <dbReference type="NCBI Taxonomy" id="335406"/>
    <lineage>
        <taxon>Bacteria</taxon>
        <taxon>Pseudomonadati</taxon>
        <taxon>Pseudomonadota</taxon>
        <taxon>Alphaproteobacteria</taxon>
        <taxon>Sphingomonadales</taxon>
        <taxon>Sphingosinicellaceae</taxon>
        <taxon>Sphingosinicella</taxon>
    </lineage>
</organism>
<dbReference type="PROSITE" id="PS50977">
    <property type="entry name" value="HTH_TETR_2"/>
    <property type="match status" value="1"/>
</dbReference>
<dbReference type="InterPro" id="IPR023772">
    <property type="entry name" value="DNA-bd_HTH_TetR-type_CS"/>
</dbReference>
<keyword evidence="2" id="KW-0805">Transcription regulation</keyword>
<dbReference type="InterPro" id="IPR009057">
    <property type="entry name" value="Homeodomain-like_sf"/>
</dbReference>
<dbReference type="EMBL" id="RBWX01000008">
    <property type="protein sequence ID" value="RKS88721.1"/>
    <property type="molecule type" value="Genomic_DNA"/>
</dbReference>
<dbReference type="InterPro" id="IPR050109">
    <property type="entry name" value="HTH-type_TetR-like_transc_reg"/>
</dbReference>